<accession>A0A091D7F5</accession>
<dbReference type="AlphaFoldDB" id="A0A091D7F5"/>
<reference evidence="1 2" key="1">
    <citation type="submission" date="2013-11" db="EMBL/GenBank/DDBJ databases">
        <title>The Damaraland mole rat (Fukomys damarensis) genome and evolution of African mole rats.</title>
        <authorList>
            <person name="Gladyshev V.N."/>
            <person name="Fang X."/>
        </authorList>
    </citation>
    <scope>NUCLEOTIDE SEQUENCE [LARGE SCALE GENOMIC DNA]</scope>
    <source>
        <tissue evidence="1">Liver</tissue>
    </source>
</reference>
<protein>
    <submittedName>
        <fullName evidence="1">Uncharacterized protein</fullName>
    </submittedName>
</protein>
<organism evidence="1 2">
    <name type="scientific">Fukomys damarensis</name>
    <name type="common">Damaraland mole rat</name>
    <name type="synonym">Cryptomys damarensis</name>
    <dbReference type="NCBI Taxonomy" id="885580"/>
    <lineage>
        <taxon>Eukaryota</taxon>
        <taxon>Metazoa</taxon>
        <taxon>Chordata</taxon>
        <taxon>Craniata</taxon>
        <taxon>Vertebrata</taxon>
        <taxon>Euteleostomi</taxon>
        <taxon>Mammalia</taxon>
        <taxon>Eutheria</taxon>
        <taxon>Euarchontoglires</taxon>
        <taxon>Glires</taxon>
        <taxon>Rodentia</taxon>
        <taxon>Hystricomorpha</taxon>
        <taxon>Bathyergidae</taxon>
        <taxon>Fukomys</taxon>
    </lineage>
</organism>
<sequence>MLRMVSDLAVEGHLPQLQLALGEKLLVALLILQTFVLWEQLQHETPIHAASLAEGEAQTGCRVLPLGWFISESPHAPHTTSSVISNRCHLQQEAGAARWAQNEAFRKLLEQLKCLKILGDTYSISEKE</sequence>
<keyword evidence="2" id="KW-1185">Reference proteome</keyword>
<gene>
    <name evidence="1" type="ORF">H920_19952</name>
</gene>
<evidence type="ECO:0000313" key="1">
    <source>
        <dbReference type="EMBL" id="KFO18741.1"/>
    </source>
</evidence>
<dbReference type="EMBL" id="KN125342">
    <property type="protein sequence ID" value="KFO18741.1"/>
    <property type="molecule type" value="Genomic_DNA"/>
</dbReference>
<evidence type="ECO:0000313" key="2">
    <source>
        <dbReference type="Proteomes" id="UP000028990"/>
    </source>
</evidence>
<proteinExistence type="predicted"/>
<name>A0A091D7F5_FUKDA</name>
<dbReference type="Proteomes" id="UP000028990">
    <property type="component" value="Unassembled WGS sequence"/>
</dbReference>